<proteinExistence type="predicted"/>
<evidence type="ECO:0000313" key="2">
    <source>
        <dbReference type="Proteomes" id="UP000254502"/>
    </source>
</evidence>
<dbReference type="Proteomes" id="UP000254502">
    <property type="component" value="Unassembled WGS sequence"/>
</dbReference>
<protein>
    <submittedName>
        <fullName evidence="1">6-phosphogluconolactonase</fullName>
        <ecNumber evidence="1">3.1.1.31</ecNumber>
    </submittedName>
</protein>
<gene>
    <name evidence="1" type="ORF">NCTC5664_02019</name>
</gene>
<dbReference type="AlphaFoldDB" id="A0A380DUV3"/>
<reference evidence="1 2" key="1">
    <citation type="submission" date="2018-06" db="EMBL/GenBank/DDBJ databases">
        <authorList>
            <consortium name="Pathogen Informatics"/>
            <person name="Doyle S."/>
        </authorList>
    </citation>
    <scope>NUCLEOTIDE SEQUENCE [LARGE SCALE GENOMIC DNA]</scope>
    <source>
        <strain evidence="1 2">NCTC5664</strain>
    </source>
</reference>
<name>A0A380DUV3_STAAU</name>
<evidence type="ECO:0000313" key="1">
    <source>
        <dbReference type="EMBL" id="SUK51111.1"/>
    </source>
</evidence>
<dbReference type="EC" id="3.1.1.31" evidence="1"/>
<dbReference type="EMBL" id="UHAQ01000002">
    <property type="protein sequence ID" value="SUK51111.1"/>
    <property type="molecule type" value="Genomic_DNA"/>
</dbReference>
<accession>A0A380DUV3</accession>
<dbReference type="GO" id="GO:0017057">
    <property type="term" value="F:6-phosphogluconolactonase activity"/>
    <property type="evidence" value="ECO:0007669"/>
    <property type="project" value="UniProtKB-EC"/>
</dbReference>
<organism evidence="1 2">
    <name type="scientific">Staphylococcus aureus</name>
    <dbReference type="NCBI Taxonomy" id="1280"/>
    <lineage>
        <taxon>Bacteria</taxon>
        <taxon>Bacillati</taxon>
        <taxon>Bacillota</taxon>
        <taxon>Bacilli</taxon>
        <taxon>Bacillales</taxon>
        <taxon>Staphylococcaceae</taxon>
        <taxon>Staphylococcus</taxon>
    </lineage>
</organism>
<sequence length="53" mass="6321">MYELNTHTGEIIRLIQELAHDFPTGTHERQDHPHAHYINQLQMVSMCSNRFRC</sequence>
<keyword evidence="1" id="KW-0378">Hydrolase</keyword>